<dbReference type="AlphaFoldDB" id="A0A2W5N9U5"/>
<gene>
    <name evidence="1" type="ORF">DI555_23090</name>
</gene>
<accession>A0A2W5N9U5</accession>
<dbReference type="EMBL" id="QFPX01000041">
    <property type="protein sequence ID" value="PZQ50262.1"/>
    <property type="molecule type" value="Genomic_DNA"/>
</dbReference>
<evidence type="ECO:0000313" key="1">
    <source>
        <dbReference type="EMBL" id="PZQ50262.1"/>
    </source>
</evidence>
<comment type="caution">
    <text evidence="1">The sequence shown here is derived from an EMBL/GenBank/DDBJ whole genome shotgun (WGS) entry which is preliminary data.</text>
</comment>
<proteinExistence type="predicted"/>
<evidence type="ECO:0000313" key="2">
    <source>
        <dbReference type="Proteomes" id="UP000249082"/>
    </source>
</evidence>
<sequence length="66" mass="6905">MMRYPPMQPYDEPGVASVEDGHVLLDGPNGIAITLTPEAAIATGESLVRAGREASEHKSGGSTPRD</sequence>
<name>A0A2W5N9U5_9SPHN</name>
<organism evidence="1 2">
    <name type="scientific">Novosphingobium pentaromativorans</name>
    <dbReference type="NCBI Taxonomy" id="205844"/>
    <lineage>
        <taxon>Bacteria</taxon>
        <taxon>Pseudomonadati</taxon>
        <taxon>Pseudomonadota</taxon>
        <taxon>Alphaproteobacteria</taxon>
        <taxon>Sphingomonadales</taxon>
        <taxon>Sphingomonadaceae</taxon>
        <taxon>Novosphingobium</taxon>
    </lineage>
</organism>
<protein>
    <submittedName>
        <fullName evidence="1">Uncharacterized protein</fullName>
    </submittedName>
</protein>
<dbReference type="Proteomes" id="UP000249082">
    <property type="component" value="Unassembled WGS sequence"/>
</dbReference>
<reference evidence="1 2" key="1">
    <citation type="submission" date="2017-08" db="EMBL/GenBank/DDBJ databases">
        <title>Infants hospitalized years apart are colonized by the same room-sourced microbial strains.</title>
        <authorList>
            <person name="Brooks B."/>
            <person name="Olm M.R."/>
            <person name="Firek B.A."/>
            <person name="Baker R."/>
            <person name="Thomas B.C."/>
            <person name="Morowitz M.J."/>
            <person name="Banfield J.F."/>
        </authorList>
    </citation>
    <scope>NUCLEOTIDE SEQUENCE [LARGE SCALE GENOMIC DNA]</scope>
    <source>
        <strain evidence="1">S2_005_002_R2_33</strain>
    </source>
</reference>